<dbReference type="InterPro" id="IPR000300">
    <property type="entry name" value="IPPc"/>
</dbReference>
<keyword evidence="1" id="KW-0472">Membrane</keyword>
<gene>
    <name evidence="3" type="ORF">BN1708_009449</name>
</gene>
<proteinExistence type="predicted"/>
<dbReference type="SUPFAM" id="SSF56219">
    <property type="entry name" value="DNase I-like"/>
    <property type="match status" value="1"/>
</dbReference>
<dbReference type="Gene3D" id="3.60.10.10">
    <property type="entry name" value="Endonuclease/exonuclease/phosphatase"/>
    <property type="match status" value="1"/>
</dbReference>
<organism evidence="3 4">
    <name type="scientific">Verticillium longisporum</name>
    <name type="common">Verticillium dahliae var. longisporum</name>
    <dbReference type="NCBI Taxonomy" id="100787"/>
    <lineage>
        <taxon>Eukaryota</taxon>
        <taxon>Fungi</taxon>
        <taxon>Dikarya</taxon>
        <taxon>Ascomycota</taxon>
        <taxon>Pezizomycotina</taxon>
        <taxon>Sordariomycetes</taxon>
        <taxon>Hypocreomycetidae</taxon>
        <taxon>Glomerellales</taxon>
        <taxon>Plectosphaerellaceae</taxon>
        <taxon>Verticillium</taxon>
    </lineage>
</organism>
<dbReference type="PANTHER" id="PTHR11200">
    <property type="entry name" value="INOSITOL 5-PHOSPHATASE"/>
    <property type="match status" value="1"/>
</dbReference>
<evidence type="ECO:0000313" key="3">
    <source>
        <dbReference type="EMBL" id="CRJ97123.1"/>
    </source>
</evidence>
<protein>
    <recommendedName>
        <fullName evidence="2">Inositol polyphosphate-related phosphatase domain-containing protein</fullName>
    </recommendedName>
</protein>
<feature type="domain" description="Inositol polyphosphate-related phosphatase" evidence="2">
    <location>
        <begin position="18"/>
        <end position="414"/>
    </location>
</feature>
<keyword evidence="4" id="KW-1185">Reference proteome</keyword>
<dbReference type="GO" id="GO:0004439">
    <property type="term" value="F:phosphatidylinositol-4,5-bisphosphate 5-phosphatase activity"/>
    <property type="evidence" value="ECO:0007669"/>
    <property type="project" value="TreeGrafter"/>
</dbReference>
<dbReference type="SMART" id="SM00128">
    <property type="entry name" value="IPPc"/>
    <property type="match status" value="1"/>
</dbReference>
<evidence type="ECO:0000259" key="2">
    <source>
        <dbReference type="SMART" id="SM00128"/>
    </source>
</evidence>
<dbReference type="PANTHER" id="PTHR11200:SF286">
    <property type="entry name" value="5-PHOSPHATASE, PUTATIVE (AFU_ORTHOLOGUE AFUA_5G07600)-RELATED"/>
    <property type="match status" value="1"/>
</dbReference>
<reference evidence="3 4" key="1">
    <citation type="submission" date="2015-05" db="EMBL/GenBank/DDBJ databases">
        <authorList>
            <person name="Wang D.B."/>
            <person name="Wang M."/>
        </authorList>
    </citation>
    <scope>NUCLEOTIDE SEQUENCE [LARGE SCALE GENOMIC DNA]</scope>
    <source>
        <strain evidence="3">VL1</strain>
    </source>
</reference>
<dbReference type="STRING" id="100787.A0A0G4KHH0"/>
<accession>A0A0G4KHH0</accession>
<dbReference type="EMBL" id="CVQH01001114">
    <property type="protein sequence ID" value="CRJ97123.1"/>
    <property type="molecule type" value="Genomic_DNA"/>
</dbReference>
<dbReference type="Proteomes" id="UP000044602">
    <property type="component" value="Unassembled WGS sequence"/>
</dbReference>
<evidence type="ECO:0000313" key="4">
    <source>
        <dbReference type="Proteomes" id="UP000044602"/>
    </source>
</evidence>
<keyword evidence="1" id="KW-0812">Transmembrane</keyword>
<dbReference type="AlphaFoldDB" id="A0A0G4KHH0"/>
<dbReference type="GO" id="GO:0046856">
    <property type="term" value="P:phosphatidylinositol dephosphorylation"/>
    <property type="evidence" value="ECO:0007669"/>
    <property type="project" value="InterPro"/>
</dbReference>
<feature type="transmembrane region" description="Helical" evidence="1">
    <location>
        <begin position="472"/>
        <end position="491"/>
    </location>
</feature>
<dbReference type="Pfam" id="PF22669">
    <property type="entry name" value="Exo_endo_phos2"/>
    <property type="match status" value="1"/>
</dbReference>
<dbReference type="InterPro" id="IPR046985">
    <property type="entry name" value="IP5"/>
</dbReference>
<name>A0A0G4KHH0_VERLO</name>
<sequence>MAIANPSITPIAIKMAPSTLDLFVLTFNCAKRLINAAVFASHLQAAFKQNATALPEVVVFSLQEVSPLASAFIGGSFISPYLLAFEEALNLAAAAAAAQDANTNGRDETVTVAPTASTGPVRPYTLVRARNVGMTAIMLFARDPAALRDIQEAEVGFGANNMGNKGAVALRATFGRGEDETEVTFVATHLAAMEWNLRKRNENWGSIMQGLAFEDPKAVVRESPALTAAAGEEAAADNERSRLLAAEEDDAQSKAQQARLQDLSVFRPSAHLFVAGDLNYRISAESPPPKAPFPSLDDASEHHYPRFFETDQLTAEREAGRTLHGMSEAEVRFPPTYKYHVLDGEDDKGGVNWKFASHRWPSWTDRVLYLDVPGANEGVASAARIDVRAYDALPVLRTSDHRPVFLRVDVPMLSPAQMREALAAAVASAGGTDDPRAEPPVDVDVDTWAARAAARRSEKWAGSTMYLWTTRAGAYAIAGLLGLGIAGYLWVGRSQTSSAA</sequence>
<dbReference type="InterPro" id="IPR036691">
    <property type="entry name" value="Endo/exonu/phosph_ase_sf"/>
</dbReference>
<evidence type="ECO:0000256" key="1">
    <source>
        <dbReference type="SAM" id="Phobius"/>
    </source>
</evidence>
<keyword evidence="1" id="KW-1133">Transmembrane helix</keyword>